<feature type="region of interest" description="Disordered" evidence="1">
    <location>
        <begin position="1"/>
        <end position="36"/>
    </location>
</feature>
<keyword evidence="3" id="KW-1185">Reference proteome</keyword>
<dbReference type="Proteomes" id="UP000600918">
    <property type="component" value="Unassembled WGS sequence"/>
</dbReference>
<organism evidence="2 3">
    <name type="scientific">Vespula pensylvanica</name>
    <name type="common">Western yellow jacket</name>
    <name type="synonym">Wasp</name>
    <dbReference type="NCBI Taxonomy" id="30213"/>
    <lineage>
        <taxon>Eukaryota</taxon>
        <taxon>Metazoa</taxon>
        <taxon>Ecdysozoa</taxon>
        <taxon>Arthropoda</taxon>
        <taxon>Hexapoda</taxon>
        <taxon>Insecta</taxon>
        <taxon>Pterygota</taxon>
        <taxon>Neoptera</taxon>
        <taxon>Endopterygota</taxon>
        <taxon>Hymenoptera</taxon>
        <taxon>Apocrita</taxon>
        <taxon>Aculeata</taxon>
        <taxon>Vespoidea</taxon>
        <taxon>Vespidae</taxon>
        <taxon>Vespinae</taxon>
        <taxon>Vespula</taxon>
    </lineage>
</organism>
<dbReference type="AlphaFoldDB" id="A0A834UEF2"/>
<evidence type="ECO:0000313" key="3">
    <source>
        <dbReference type="Proteomes" id="UP000600918"/>
    </source>
</evidence>
<evidence type="ECO:0000256" key="1">
    <source>
        <dbReference type="SAM" id="MobiDB-lite"/>
    </source>
</evidence>
<name>A0A834UEF2_VESPE</name>
<dbReference type="EMBL" id="JACSDY010000002">
    <property type="protein sequence ID" value="KAF7434708.1"/>
    <property type="molecule type" value="Genomic_DNA"/>
</dbReference>
<accession>A0A834UEF2</accession>
<comment type="caution">
    <text evidence="2">The sequence shown here is derived from an EMBL/GenBank/DDBJ whole genome shotgun (WGS) entry which is preliminary data.</text>
</comment>
<gene>
    <name evidence="2" type="ORF">H0235_002899</name>
</gene>
<proteinExistence type="predicted"/>
<protein>
    <submittedName>
        <fullName evidence="2">Uncharacterized protein</fullName>
    </submittedName>
</protein>
<evidence type="ECO:0000313" key="2">
    <source>
        <dbReference type="EMBL" id="KAF7434708.1"/>
    </source>
</evidence>
<reference evidence="2" key="1">
    <citation type="journal article" date="2020" name="G3 (Bethesda)">
        <title>High-Quality Assemblies for Three Invasive Social Wasps from the &lt;i&gt;Vespula&lt;/i&gt; Genus.</title>
        <authorList>
            <person name="Harrop T.W.R."/>
            <person name="Guhlin J."/>
            <person name="McLaughlin G.M."/>
            <person name="Permina E."/>
            <person name="Stockwell P."/>
            <person name="Gilligan J."/>
            <person name="Le Lec M.F."/>
            <person name="Gruber M.A.M."/>
            <person name="Quinn O."/>
            <person name="Lovegrove M."/>
            <person name="Duncan E.J."/>
            <person name="Remnant E.J."/>
            <person name="Van Eeckhoven J."/>
            <person name="Graham B."/>
            <person name="Knapp R.A."/>
            <person name="Langford K.W."/>
            <person name="Kronenberg Z."/>
            <person name="Press M.O."/>
            <person name="Eacker S.M."/>
            <person name="Wilson-Rankin E.E."/>
            <person name="Purcell J."/>
            <person name="Lester P.J."/>
            <person name="Dearden P.K."/>
        </authorList>
    </citation>
    <scope>NUCLEOTIDE SEQUENCE</scope>
    <source>
        <strain evidence="2">Volc-1</strain>
    </source>
</reference>
<sequence length="74" mass="8119">MGVGHARINIGVRSIIQHPSKSKRESQKFPSSTDDIHEINCTDQCPPSISFPSLEVEKPANKIQTANPFTDSSL</sequence>